<dbReference type="GO" id="GO:0007015">
    <property type="term" value="P:actin filament organization"/>
    <property type="evidence" value="ECO:0007669"/>
    <property type="project" value="InterPro"/>
</dbReference>
<dbReference type="PANTHER" id="PTHR15435">
    <property type="entry name" value="KICSTOR COMPLEX PROTEIN KAPTIN"/>
    <property type="match status" value="1"/>
</dbReference>
<dbReference type="InterPro" id="IPR028994">
    <property type="entry name" value="Integrin_alpha_N"/>
</dbReference>
<dbReference type="GO" id="GO:0034198">
    <property type="term" value="P:cellular response to amino acid starvation"/>
    <property type="evidence" value="ECO:0007669"/>
    <property type="project" value="TreeGrafter"/>
</dbReference>
<gene>
    <name evidence="3" type="primary">KPTN</name>
</gene>
<reference evidence="3" key="3">
    <citation type="submission" date="2025-09" db="UniProtKB">
        <authorList>
            <consortium name="Ensembl"/>
        </authorList>
    </citation>
    <scope>IDENTIFICATION</scope>
</reference>
<organism evidence="3 4">
    <name type="scientific">Anabas testudineus</name>
    <name type="common">Climbing perch</name>
    <name type="synonym">Anthias testudineus</name>
    <dbReference type="NCBI Taxonomy" id="64144"/>
    <lineage>
        <taxon>Eukaryota</taxon>
        <taxon>Metazoa</taxon>
        <taxon>Chordata</taxon>
        <taxon>Craniata</taxon>
        <taxon>Vertebrata</taxon>
        <taxon>Euteleostomi</taxon>
        <taxon>Actinopterygii</taxon>
        <taxon>Neopterygii</taxon>
        <taxon>Teleostei</taxon>
        <taxon>Neoteleostei</taxon>
        <taxon>Acanthomorphata</taxon>
        <taxon>Anabantaria</taxon>
        <taxon>Anabantiformes</taxon>
        <taxon>Anabantoidei</taxon>
        <taxon>Anabantidae</taxon>
        <taxon>Anabas</taxon>
    </lineage>
</organism>
<dbReference type="GO" id="GO:1904262">
    <property type="term" value="P:negative regulation of TORC1 signaling"/>
    <property type="evidence" value="ECO:0007669"/>
    <property type="project" value="TreeGrafter"/>
</dbReference>
<dbReference type="GeneTree" id="ENSGT00390000002548"/>
<evidence type="ECO:0000313" key="4">
    <source>
        <dbReference type="Proteomes" id="UP000265040"/>
    </source>
</evidence>
<feature type="signal peptide" evidence="2">
    <location>
        <begin position="1"/>
        <end position="19"/>
    </location>
</feature>
<reference evidence="3" key="2">
    <citation type="submission" date="2025-08" db="UniProtKB">
        <authorList>
            <consortium name="Ensembl"/>
        </authorList>
    </citation>
    <scope>IDENTIFICATION</scope>
</reference>
<name>A0A7N6AAC0_ANATE</name>
<dbReference type="Proteomes" id="UP000265040">
    <property type="component" value="Chromosome 14"/>
</dbReference>
<keyword evidence="4" id="KW-1185">Reference proteome</keyword>
<feature type="region of interest" description="Disordered" evidence="1">
    <location>
        <begin position="445"/>
        <end position="469"/>
    </location>
</feature>
<evidence type="ECO:0000256" key="1">
    <source>
        <dbReference type="SAM" id="MobiDB-lite"/>
    </source>
</evidence>
<evidence type="ECO:0000313" key="3">
    <source>
        <dbReference type="Ensembl" id="ENSATEP00000045527.1"/>
    </source>
</evidence>
<proteinExistence type="predicted"/>
<protein>
    <recommendedName>
        <fullName evidence="5">Kaptin (actin binding protein)</fullName>
    </recommendedName>
</protein>
<dbReference type="PANTHER" id="PTHR15435:SF2">
    <property type="entry name" value="KICSTOR COMPLEX PROTEIN KAPTIN"/>
    <property type="match status" value="1"/>
</dbReference>
<dbReference type="InterPro" id="IPR029982">
    <property type="entry name" value="Kptn"/>
</dbReference>
<evidence type="ECO:0000256" key="2">
    <source>
        <dbReference type="SAM" id="SignalP"/>
    </source>
</evidence>
<evidence type="ECO:0008006" key="5">
    <source>
        <dbReference type="Google" id="ProtNLM"/>
    </source>
</evidence>
<keyword evidence="2" id="KW-0732">Signal</keyword>
<feature type="compositionally biased region" description="Basic and acidic residues" evidence="1">
    <location>
        <begin position="446"/>
        <end position="469"/>
    </location>
</feature>
<dbReference type="GO" id="GO:0140007">
    <property type="term" value="C:KICSTOR complex"/>
    <property type="evidence" value="ECO:0007669"/>
    <property type="project" value="TreeGrafter"/>
</dbReference>
<dbReference type="AlphaFoldDB" id="A0A7N6AAC0"/>
<dbReference type="GO" id="GO:0015629">
    <property type="term" value="C:actin cytoskeleton"/>
    <property type="evidence" value="ECO:0007669"/>
    <property type="project" value="InterPro"/>
</dbReference>
<reference evidence="3" key="1">
    <citation type="submission" date="2021-04" db="EMBL/GenBank/DDBJ databases">
        <authorList>
            <consortium name="Wellcome Sanger Institute Data Sharing"/>
        </authorList>
    </citation>
    <scope>NUCLEOTIDE SEQUENCE [LARGE SCALE GENOMIC DNA]</scope>
</reference>
<sequence length="469" mass="52835">MSFLLCVSLKLWRTVFRNCQPLCSYAGCEFWTFLLNVASSLSSCRMLRESYPFVEDSFSRFPSQSNIYGLCQAGEQELLAATLKGKVVCFRYQELQQKIRPVAKEVQFTYIPVDAEIVSIDAFNKSPPNRGLVVGITFIKDSGDKATPFLNIYCDYEPGSEFNLESIAQSCLNLELQFTPFQLYHTEVQCSGESSETVFLLSGHDQRIHLYKENASLHQFEEQPVERLFPELQQLPSKLVFDAVRPVSHLCGSLFVCLWYLRRAVLQSWRVQFDSPISTVLLFPLSCPSDPKEPSGEKSYNLLVTSTIEMAVVYRDVHECGLSRSMCLSESDQWDAVLCALVIDLDFDGQKEVLLGTYGQELLCYKFHPTGSGSESQFELQWRRSFKSPLLSIIYLDLTGDGLRELAVLTLKGLHILQHSLTSTADLVLERLTQKVTALTAGSELDSAKATDTEEKDAPAKKEECSLSN</sequence>
<dbReference type="Ensembl" id="ENSATET00000060905.2">
    <property type="protein sequence ID" value="ENSATEP00000045527.1"/>
    <property type="gene ID" value="ENSATEG00000017505.3"/>
</dbReference>
<dbReference type="GO" id="GO:0051015">
    <property type="term" value="F:actin filament binding"/>
    <property type="evidence" value="ECO:0007669"/>
    <property type="project" value="TreeGrafter"/>
</dbReference>
<dbReference type="OrthoDB" id="10267127at2759"/>
<feature type="chain" id="PRO_5030967254" description="Kaptin (actin binding protein)" evidence="2">
    <location>
        <begin position="20"/>
        <end position="469"/>
    </location>
</feature>
<dbReference type="GO" id="GO:0030027">
    <property type="term" value="C:lamellipodium"/>
    <property type="evidence" value="ECO:0007669"/>
    <property type="project" value="TreeGrafter"/>
</dbReference>
<dbReference type="SUPFAM" id="SSF69318">
    <property type="entry name" value="Integrin alpha N-terminal domain"/>
    <property type="match status" value="1"/>
</dbReference>
<accession>A0A7N6AAC0</accession>
<dbReference type="InParanoid" id="A0A7N6AAC0"/>